<evidence type="ECO:0000313" key="14">
    <source>
        <dbReference type="EMBL" id="GGL04566.1"/>
    </source>
</evidence>
<evidence type="ECO:0000256" key="5">
    <source>
        <dbReference type="ARBA" id="ARBA00022491"/>
    </source>
</evidence>
<keyword evidence="9" id="KW-0804">Transcription</keyword>
<dbReference type="Pfam" id="PF01325">
    <property type="entry name" value="Fe_dep_repress"/>
    <property type="match status" value="1"/>
</dbReference>
<keyword evidence="7" id="KW-0238">DNA-binding</keyword>
<feature type="region of interest" description="Disordered" evidence="12">
    <location>
        <begin position="239"/>
        <end position="302"/>
    </location>
</feature>
<evidence type="ECO:0000256" key="6">
    <source>
        <dbReference type="ARBA" id="ARBA00023015"/>
    </source>
</evidence>
<name>A0A8H9G9I0_9MICO</name>
<evidence type="ECO:0000256" key="3">
    <source>
        <dbReference type="ARBA" id="ARBA00011738"/>
    </source>
</evidence>
<dbReference type="EMBL" id="BMOI01000010">
    <property type="protein sequence ID" value="GGL04566.1"/>
    <property type="molecule type" value="Genomic_DNA"/>
</dbReference>
<dbReference type="GO" id="GO:0046983">
    <property type="term" value="F:protein dimerization activity"/>
    <property type="evidence" value="ECO:0007669"/>
    <property type="project" value="InterPro"/>
</dbReference>
<dbReference type="Gene3D" id="2.30.30.90">
    <property type="match status" value="1"/>
</dbReference>
<evidence type="ECO:0000256" key="7">
    <source>
        <dbReference type="ARBA" id="ARBA00023125"/>
    </source>
</evidence>
<dbReference type="InterPro" id="IPR050536">
    <property type="entry name" value="DtxR_MntR_Metal-Reg"/>
</dbReference>
<evidence type="ECO:0000256" key="4">
    <source>
        <dbReference type="ARBA" id="ARBA00022490"/>
    </source>
</evidence>
<keyword evidence="10" id="KW-0464">Manganese</keyword>
<feature type="compositionally biased region" description="Basic and acidic residues" evidence="12">
    <location>
        <begin position="258"/>
        <end position="268"/>
    </location>
</feature>
<dbReference type="InterPro" id="IPR022689">
    <property type="entry name" value="Iron_dep_repressor"/>
</dbReference>
<feature type="compositionally biased region" description="Low complexity" evidence="12">
    <location>
        <begin position="274"/>
        <end position="289"/>
    </location>
</feature>
<dbReference type="InterPro" id="IPR036388">
    <property type="entry name" value="WH-like_DNA-bd_sf"/>
</dbReference>
<organism evidence="14 15">
    <name type="scientific">Curtobacterium luteum</name>
    <dbReference type="NCBI Taxonomy" id="33881"/>
    <lineage>
        <taxon>Bacteria</taxon>
        <taxon>Bacillati</taxon>
        <taxon>Actinomycetota</taxon>
        <taxon>Actinomycetes</taxon>
        <taxon>Micrococcales</taxon>
        <taxon>Microbacteriaceae</taxon>
        <taxon>Curtobacterium</taxon>
    </lineage>
</organism>
<accession>A0A8H9G9I0</accession>
<protein>
    <recommendedName>
        <fullName evidence="11">Manganese transport regulator</fullName>
    </recommendedName>
</protein>
<dbReference type="GO" id="GO:0045892">
    <property type="term" value="P:negative regulation of DNA-templated transcription"/>
    <property type="evidence" value="ECO:0007669"/>
    <property type="project" value="TreeGrafter"/>
</dbReference>
<dbReference type="InterPro" id="IPR038157">
    <property type="entry name" value="FeoA_core_dom"/>
</dbReference>
<keyword evidence="6" id="KW-0805">Transcription regulation</keyword>
<keyword evidence="5" id="KW-0678">Repressor</keyword>
<comment type="caution">
    <text evidence="14">The sequence shown here is derived from an EMBL/GenBank/DDBJ whole genome shotgun (WGS) entry which is preliminary data.</text>
</comment>
<dbReference type="InterPro" id="IPR036390">
    <property type="entry name" value="WH_DNA-bd_sf"/>
</dbReference>
<feature type="compositionally biased region" description="Low complexity" evidence="12">
    <location>
        <begin position="239"/>
        <end position="253"/>
    </location>
</feature>
<evidence type="ECO:0000256" key="10">
    <source>
        <dbReference type="ARBA" id="ARBA00023211"/>
    </source>
</evidence>
<reference evidence="14" key="1">
    <citation type="journal article" date="2014" name="Int. J. Syst. Evol. Microbiol.">
        <title>Complete genome sequence of Corynebacterium casei LMG S-19264T (=DSM 44701T), isolated from a smear-ripened cheese.</title>
        <authorList>
            <consortium name="US DOE Joint Genome Institute (JGI-PGF)"/>
            <person name="Walter F."/>
            <person name="Albersmeier A."/>
            <person name="Kalinowski J."/>
            <person name="Ruckert C."/>
        </authorList>
    </citation>
    <scope>NUCLEOTIDE SEQUENCE</scope>
    <source>
        <strain evidence="14">JCM 1480</strain>
    </source>
</reference>
<dbReference type="InterPro" id="IPR036421">
    <property type="entry name" value="Fe_dep_repressor_sf"/>
</dbReference>
<dbReference type="Gene3D" id="1.10.60.10">
    <property type="entry name" value="Iron dependent repressor, metal binding and dimerisation domain"/>
    <property type="match status" value="1"/>
</dbReference>
<dbReference type="FunFam" id="1.10.60.10:FF:000004">
    <property type="entry name" value="DtxR family transcriptional regulator"/>
    <property type="match status" value="1"/>
</dbReference>
<dbReference type="AlphaFoldDB" id="A0A8H9G9I0"/>
<keyword evidence="4" id="KW-0963">Cytoplasm</keyword>
<dbReference type="SMART" id="SM00529">
    <property type="entry name" value="HTH_DTXR"/>
    <property type="match status" value="1"/>
</dbReference>
<sequence length="302" mass="32167">MYHWHMRLPSLSTMAEDYVKLIWKASERGGGGLATRDIAAALRVSASTVSGNLRKLDRDGLIEHTPYYGVVLTPLGQQVAVAMVRRHRLIETFLVQRLGYGWDEVHTEAEALEHAVSETFLDRVDVDLGHPTHDPHGDPIPRADGSVPDSPGALLGTVAPGACGTVDRVSDDDPSLLRYFDELGVALGTHLRVEQVRDYAGVIAVSRRSSDGSESLVDLPAAAATAIWLAPDGDCRAAAAAARQPRGPGEAPGLGVSDRSRAEPREICRSTQDSAPRPALSRARPRAAAGTVPRASARCPAG</sequence>
<evidence type="ECO:0000256" key="2">
    <source>
        <dbReference type="ARBA" id="ARBA00007871"/>
    </source>
</evidence>
<gene>
    <name evidence="14" type="ORF">GCM10009769_23340</name>
</gene>
<comment type="subcellular location">
    <subcellularLocation>
        <location evidence="1">Cytoplasm</location>
    </subcellularLocation>
</comment>
<evidence type="ECO:0000256" key="11">
    <source>
        <dbReference type="ARBA" id="ARBA00032593"/>
    </source>
</evidence>
<dbReference type="PANTHER" id="PTHR33238:SF11">
    <property type="entry name" value="TRANSCRIPTIONAL REGULATOR MNTR"/>
    <property type="match status" value="1"/>
</dbReference>
<proteinExistence type="inferred from homology"/>
<dbReference type="GO" id="GO:0005737">
    <property type="term" value="C:cytoplasm"/>
    <property type="evidence" value="ECO:0007669"/>
    <property type="project" value="UniProtKB-SubCell"/>
</dbReference>
<dbReference type="GO" id="GO:0046914">
    <property type="term" value="F:transition metal ion binding"/>
    <property type="evidence" value="ECO:0007669"/>
    <property type="project" value="InterPro"/>
</dbReference>
<dbReference type="PANTHER" id="PTHR33238">
    <property type="entry name" value="IRON (METAL) DEPENDENT REPRESSOR, DTXR FAMILY"/>
    <property type="match status" value="1"/>
</dbReference>
<feature type="domain" description="HTH dtxR-type" evidence="13">
    <location>
        <begin position="11"/>
        <end position="73"/>
    </location>
</feature>
<dbReference type="SUPFAM" id="SSF46785">
    <property type="entry name" value="Winged helix' DNA-binding domain"/>
    <property type="match status" value="1"/>
</dbReference>
<evidence type="ECO:0000313" key="15">
    <source>
        <dbReference type="Proteomes" id="UP000648535"/>
    </source>
</evidence>
<dbReference type="Pfam" id="PF04023">
    <property type="entry name" value="FeoA"/>
    <property type="match status" value="1"/>
</dbReference>
<dbReference type="GO" id="GO:0003700">
    <property type="term" value="F:DNA-binding transcription factor activity"/>
    <property type="evidence" value="ECO:0007669"/>
    <property type="project" value="InterPro"/>
</dbReference>
<evidence type="ECO:0000256" key="12">
    <source>
        <dbReference type="SAM" id="MobiDB-lite"/>
    </source>
</evidence>
<evidence type="ECO:0000256" key="9">
    <source>
        <dbReference type="ARBA" id="ARBA00023163"/>
    </source>
</evidence>
<keyword evidence="8" id="KW-0010">Activator</keyword>
<dbReference type="PROSITE" id="PS50944">
    <property type="entry name" value="HTH_DTXR"/>
    <property type="match status" value="1"/>
</dbReference>
<evidence type="ECO:0000256" key="1">
    <source>
        <dbReference type="ARBA" id="ARBA00004496"/>
    </source>
</evidence>
<dbReference type="GO" id="GO:0003677">
    <property type="term" value="F:DNA binding"/>
    <property type="evidence" value="ECO:0007669"/>
    <property type="project" value="UniProtKB-KW"/>
</dbReference>
<dbReference type="Gene3D" id="1.10.10.10">
    <property type="entry name" value="Winged helix-like DNA-binding domain superfamily/Winged helix DNA-binding domain"/>
    <property type="match status" value="1"/>
</dbReference>
<reference evidence="14" key="2">
    <citation type="submission" date="2020-09" db="EMBL/GenBank/DDBJ databases">
        <authorList>
            <person name="Sun Q."/>
            <person name="Ohkuma M."/>
        </authorList>
    </citation>
    <scope>NUCLEOTIDE SEQUENCE</scope>
    <source>
        <strain evidence="14">JCM 1480</strain>
    </source>
</reference>
<dbReference type="SMART" id="SM00899">
    <property type="entry name" value="FeoA"/>
    <property type="match status" value="1"/>
</dbReference>
<evidence type="ECO:0000256" key="8">
    <source>
        <dbReference type="ARBA" id="ARBA00023159"/>
    </source>
</evidence>
<comment type="similarity">
    <text evidence="2">Belongs to the DtxR/MntR family.</text>
</comment>
<dbReference type="Pfam" id="PF02742">
    <property type="entry name" value="Fe_dep_repr_C"/>
    <property type="match status" value="1"/>
</dbReference>
<dbReference type="InterPro" id="IPR007167">
    <property type="entry name" value="Fe-transptr_FeoA-like"/>
</dbReference>
<dbReference type="InterPro" id="IPR001367">
    <property type="entry name" value="Fe_dep_repressor"/>
</dbReference>
<dbReference type="InterPro" id="IPR022687">
    <property type="entry name" value="HTH_DTXR"/>
</dbReference>
<dbReference type="Proteomes" id="UP000648535">
    <property type="component" value="Unassembled WGS sequence"/>
</dbReference>
<evidence type="ECO:0000259" key="13">
    <source>
        <dbReference type="PROSITE" id="PS50944"/>
    </source>
</evidence>
<dbReference type="SUPFAM" id="SSF47979">
    <property type="entry name" value="Iron-dependent repressor protein, dimerization domain"/>
    <property type="match status" value="1"/>
</dbReference>
<comment type="subunit">
    <text evidence="3">Homodimer.</text>
</comment>